<dbReference type="InterPro" id="IPR019307">
    <property type="entry name" value="RNA-bd_AU-1/RNase_E/G"/>
</dbReference>
<keyword evidence="5" id="KW-0694">RNA-binding</keyword>
<dbReference type="Gene3D" id="2.40.50.140">
    <property type="entry name" value="Nucleic acid-binding proteins"/>
    <property type="match status" value="1"/>
</dbReference>
<evidence type="ECO:0000256" key="3">
    <source>
        <dbReference type="ARBA" id="ARBA00022801"/>
    </source>
</evidence>
<dbReference type="GO" id="GO:0016787">
    <property type="term" value="F:hydrolase activity"/>
    <property type="evidence" value="ECO:0007669"/>
    <property type="project" value="UniProtKB-KW"/>
</dbReference>
<dbReference type="Proteomes" id="UP000192527">
    <property type="component" value="Chromosome"/>
</dbReference>
<dbReference type="PANTHER" id="PTHR30001:SF0">
    <property type="entry name" value="RIBONUCLEASE G"/>
    <property type="match status" value="1"/>
</dbReference>
<comment type="cofactor">
    <cofactor evidence="1">
        <name>Mg(2+)</name>
        <dbReference type="ChEBI" id="CHEBI:18420"/>
    </cofactor>
</comment>
<dbReference type="InterPro" id="IPR003029">
    <property type="entry name" value="S1_domain"/>
</dbReference>
<dbReference type="GO" id="GO:0005737">
    <property type="term" value="C:cytoplasm"/>
    <property type="evidence" value="ECO:0007669"/>
    <property type="project" value="TreeGrafter"/>
</dbReference>
<accession>A0A1W5ZUE7</accession>
<dbReference type="STRING" id="402384.HM131_08795"/>
<dbReference type="GO" id="GO:0006364">
    <property type="term" value="P:rRNA processing"/>
    <property type="evidence" value="ECO:0007669"/>
    <property type="project" value="TreeGrafter"/>
</dbReference>
<evidence type="ECO:0000313" key="8">
    <source>
        <dbReference type="Proteomes" id="UP000192527"/>
    </source>
</evidence>
<dbReference type="GO" id="GO:0046872">
    <property type="term" value="F:metal ion binding"/>
    <property type="evidence" value="ECO:0007669"/>
    <property type="project" value="UniProtKB-KW"/>
</dbReference>
<dbReference type="PROSITE" id="PS50126">
    <property type="entry name" value="S1"/>
    <property type="match status" value="1"/>
</dbReference>
<evidence type="ECO:0000256" key="4">
    <source>
        <dbReference type="ARBA" id="ARBA00022842"/>
    </source>
</evidence>
<dbReference type="InterPro" id="IPR012340">
    <property type="entry name" value="NA-bd_OB-fold"/>
</dbReference>
<name>A0A1W5ZUE7_9BACI</name>
<dbReference type="OrthoDB" id="9804278at2"/>
<organism evidence="7 8">
    <name type="scientific">Halobacillus mangrovi</name>
    <dbReference type="NCBI Taxonomy" id="402384"/>
    <lineage>
        <taxon>Bacteria</taxon>
        <taxon>Bacillati</taxon>
        <taxon>Bacillota</taxon>
        <taxon>Bacilli</taxon>
        <taxon>Bacillales</taxon>
        <taxon>Bacillaceae</taxon>
        <taxon>Halobacillus</taxon>
    </lineage>
</organism>
<dbReference type="Pfam" id="PF00575">
    <property type="entry name" value="S1"/>
    <property type="match status" value="1"/>
</dbReference>
<proteinExistence type="predicted"/>
<evidence type="ECO:0000256" key="2">
    <source>
        <dbReference type="ARBA" id="ARBA00022723"/>
    </source>
</evidence>
<protein>
    <recommendedName>
        <fullName evidence="6">S1 motif domain-containing protein</fullName>
    </recommendedName>
</protein>
<evidence type="ECO:0000313" key="7">
    <source>
        <dbReference type="EMBL" id="ARI76932.1"/>
    </source>
</evidence>
<dbReference type="EMBL" id="CP020772">
    <property type="protein sequence ID" value="ARI76932.1"/>
    <property type="molecule type" value="Genomic_DNA"/>
</dbReference>
<dbReference type="PANTHER" id="PTHR30001">
    <property type="entry name" value="RIBONUCLEASE"/>
    <property type="match status" value="1"/>
</dbReference>
<keyword evidence="2" id="KW-0479">Metal-binding</keyword>
<gene>
    <name evidence="7" type="ORF">HM131_08795</name>
</gene>
<evidence type="ECO:0000256" key="1">
    <source>
        <dbReference type="ARBA" id="ARBA00001946"/>
    </source>
</evidence>
<keyword evidence="8" id="KW-1185">Reference proteome</keyword>
<dbReference type="KEGG" id="hmn:HM131_08795"/>
<keyword evidence="3" id="KW-0378">Hydrolase</keyword>
<feature type="domain" description="S1 motif" evidence="6">
    <location>
        <begin position="38"/>
        <end position="108"/>
    </location>
</feature>
<dbReference type="InterPro" id="IPR004659">
    <property type="entry name" value="RNase_E/G"/>
</dbReference>
<dbReference type="SUPFAM" id="SSF50249">
    <property type="entry name" value="Nucleic acid-binding proteins"/>
    <property type="match status" value="1"/>
</dbReference>
<dbReference type="SMART" id="SM00316">
    <property type="entry name" value="S1"/>
    <property type="match status" value="1"/>
</dbReference>
<evidence type="ECO:0000256" key="5">
    <source>
        <dbReference type="ARBA" id="ARBA00022884"/>
    </source>
</evidence>
<dbReference type="RefSeq" id="WP_085029407.1">
    <property type="nucleotide sequence ID" value="NZ_CP020772.1"/>
</dbReference>
<evidence type="ECO:0000259" key="6">
    <source>
        <dbReference type="PROSITE" id="PS50126"/>
    </source>
</evidence>
<dbReference type="Pfam" id="PF10150">
    <property type="entry name" value="RNase_E_G"/>
    <property type="match status" value="1"/>
</dbReference>
<dbReference type="CDD" id="cd04453">
    <property type="entry name" value="S1_RNase_E"/>
    <property type="match status" value="1"/>
</dbReference>
<sequence length="476" mass="53998">MRKIMIHTKSSEKTGLVLENEQISEYMMDRPGREVLSGSIFVGKVENVHRGMQAAFVDIGEEKNAFLKRDQIPWAKEKIEHTVQEGQTLLVQVIKEANGEKGAQVTTDLTLPGLYCIYQPFGRKISVSKKLGHLSESVKAELEGIVDGEEGGIVRTAAGNEKAEVVIEEFSLLRKLWKEQIYPFSKKKPQLVWKDLIIPDQLIRKFPISSLTDIIVDEVDLASYLKKRYPSVADKLSWVKEVESLLPSGINELQETLIQPVVELENGVELVIEPTEAMTVIDVNSHHYKGKSLSDSQALEVNTQAAEAISKQIRLRNLSGIILIDFLNMKDSSLERKLVDFMRKQTKEDLTKSNVIGMTRLGLMEMTRKREALSPVQVLSKPFKPAFDKETMVYRMERELLAYSTHPAEAILVAVNPHLYEMKKRLLSSLISSKIPQELFVRQDADVSDYQIELEGSENMVLEVIHRRKVPVDNLF</sequence>
<dbReference type="AlphaFoldDB" id="A0A1W5ZUE7"/>
<dbReference type="GO" id="GO:0003723">
    <property type="term" value="F:RNA binding"/>
    <property type="evidence" value="ECO:0007669"/>
    <property type="project" value="UniProtKB-KW"/>
</dbReference>
<dbReference type="GO" id="GO:0004540">
    <property type="term" value="F:RNA nuclease activity"/>
    <property type="evidence" value="ECO:0007669"/>
    <property type="project" value="InterPro"/>
</dbReference>
<keyword evidence="4" id="KW-0460">Magnesium</keyword>
<reference evidence="7 8" key="1">
    <citation type="submission" date="2017-04" db="EMBL/GenBank/DDBJ databases">
        <title>The whole genome sequencing and assembly of Halobacillus mangrovi strain.</title>
        <authorList>
            <person name="Lee S.-J."/>
            <person name="Park M.-K."/>
            <person name="Kim J.-Y."/>
            <person name="Lee Y.-J."/>
            <person name="Yi H."/>
            <person name="Bahn Y.-S."/>
            <person name="Kim J.F."/>
            <person name="Lee D.-W."/>
        </authorList>
    </citation>
    <scope>NUCLEOTIDE SEQUENCE [LARGE SCALE GENOMIC DNA]</scope>
    <source>
        <strain evidence="7 8">KTB 131</strain>
    </source>
</reference>